<dbReference type="PANTHER" id="PTHR42781">
    <property type="entry name" value="SPERMIDINE/PUTRESCINE IMPORT ATP-BINDING PROTEIN POTA"/>
    <property type="match status" value="1"/>
</dbReference>
<dbReference type="SMART" id="SM00382">
    <property type="entry name" value="AAA"/>
    <property type="match status" value="1"/>
</dbReference>
<name>A0A0A0HKR0_9RHOB</name>
<evidence type="ECO:0000256" key="1">
    <source>
        <dbReference type="ARBA" id="ARBA00022448"/>
    </source>
</evidence>
<keyword evidence="3 7" id="KW-0547">Nucleotide-binding</keyword>
<dbReference type="InterPro" id="IPR013611">
    <property type="entry name" value="Transp-assoc_OB_typ2"/>
</dbReference>
<dbReference type="EC" id="7.6.2.11" evidence="7"/>
<keyword evidence="5 7" id="KW-1278">Translocase</keyword>
<dbReference type="GO" id="GO:0016887">
    <property type="term" value="F:ATP hydrolysis activity"/>
    <property type="evidence" value="ECO:0007669"/>
    <property type="project" value="InterPro"/>
</dbReference>
<keyword evidence="2 7" id="KW-1003">Cell membrane</keyword>
<comment type="caution">
    <text evidence="9">The sequence shown here is derived from an EMBL/GenBank/DDBJ whole genome shotgun (WGS) entry which is preliminary data.</text>
</comment>
<evidence type="ECO:0000256" key="5">
    <source>
        <dbReference type="ARBA" id="ARBA00022967"/>
    </source>
</evidence>
<comment type="catalytic activity">
    <reaction evidence="7">
        <text>ATP + H2O + polyamine-[polyamine-binding protein]Side 1 = ADP + phosphate + polyamineSide 2 + [polyamine-binding protein]Side 1.</text>
        <dbReference type="EC" id="7.6.2.11"/>
    </reaction>
</comment>
<evidence type="ECO:0000259" key="8">
    <source>
        <dbReference type="PROSITE" id="PS50893"/>
    </source>
</evidence>
<dbReference type="InterPro" id="IPR008995">
    <property type="entry name" value="Mo/tungstate-bd_C_term_dom"/>
</dbReference>
<dbReference type="InterPro" id="IPR017871">
    <property type="entry name" value="ABC_transporter-like_CS"/>
</dbReference>
<dbReference type="GO" id="GO:0005524">
    <property type="term" value="F:ATP binding"/>
    <property type="evidence" value="ECO:0007669"/>
    <property type="project" value="UniProtKB-KW"/>
</dbReference>
<evidence type="ECO:0000256" key="4">
    <source>
        <dbReference type="ARBA" id="ARBA00022840"/>
    </source>
</evidence>
<dbReference type="STRING" id="215743.ROSMUCSMR3_01535"/>
<dbReference type="InterPro" id="IPR003593">
    <property type="entry name" value="AAA+_ATPase"/>
</dbReference>
<protein>
    <recommendedName>
        <fullName evidence="7">Spermidine/putrescine import ATP-binding protein PotA</fullName>
        <ecNumber evidence="7">7.6.2.11</ecNumber>
    </recommendedName>
</protein>
<evidence type="ECO:0000256" key="7">
    <source>
        <dbReference type="RuleBase" id="RU364083"/>
    </source>
</evidence>
<dbReference type="PANTHER" id="PTHR42781:SF4">
    <property type="entry name" value="SPERMIDINE_PUTRESCINE IMPORT ATP-BINDING PROTEIN POTA"/>
    <property type="match status" value="1"/>
</dbReference>
<dbReference type="InterPro" id="IPR005893">
    <property type="entry name" value="PotA-like"/>
</dbReference>
<dbReference type="NCBIfam" id="TIGR01187">
    <property type="entry name" value="potA"/>
    <property type="match status" value="1"/>
</dbReference>
<dbReference type="InterPro" id="IPR003439">
    <property type="entry name" value="ABC_transporter-like_ATP-bd"/>
</dbReference>
<dbReference type="EMBL" id="AONH01000013">
    <property type="protein sequence ID" value="KGM87491.1"/>
    <property type="molecule type" value="Genomic_DNA"/>
</dbReference>
<dbReference type="AlphaFoldDB" id="A0A0A0HKR0"/>
<dbReference type="SUPFAM" id="SSF50331">
    <property type="entry name" value="MOP-like"/>
    <property type="match status" value="1"/>
</dbReference>
<dbReference type="Proteomes" id="UP000030021">
    <property type="component" value="Unassembled WGS sequence"/>
</dbReference>
<evidence type="ECO:0000313" key="9">
    <source>
        <dbReference type="EMBL" id="KGM87491.1"/>
    </source>
</evidence>
<dbReference type="PATRIC" id="fig|1288298.3.peg.2236"/>
<feature type="domain" description="ABC transporter" evidence="8">
    <location>
        <begin position="34"/>
        <end position="266"/>
    </location>
</feature>
<dbReference type="Gene3D" id="2.40.50.100">
    <property type="match status" value="1"/>
</dbReference>
<dbReference type="GO" id="GO:0015417">
    <property type="term" value="F:ABC-type polyamine transporter activity"/>
    <property type="evidence" value="ECO:0007669"/>
    <property type="project" value="UniProtKB-EC"/>
</dbReference>
<accession>A0A0A0HKR0</accession>
<dbReference type="PROSITE" id="PS00211">
    <property type="entry name" value="ABC_TRANSPORTER_1"/>
    <property type="match status" value="1"/>
</dbReference>
<dbReference type="PROSITE" id="PS50893">
    <property type="entry name" value="ABC_TRANSPORTER_2"/>
    <property type="match status" value="1"/>
</dbReference>
<dbReference type="InterPro" id="IPR027417">
    <property type="entry name" value="P-loop_NTPase"/>
</dbReference>
<organism evidence="9 10">
    <name type="scientific">Roseovarius mucosus DSM 17069</name>
    <dbReference type="NCBI Taxonomy" id="1288298"/>
    <lineage>
        <taxon>Bacteria</taxon>
        <taxon>Pseudomonadati</taxon>
        <taxon>Pseudomonadota</taxon>
        <taxon>Alphaproteobacteria</taxon>
        <taxon>Rhodobacterales</taxon>
        <taxon>Roseobacteraceae</taxon>
        <taxon>Roseovarius</taxon>
    </lineage>
</organism>
<proteinExistence type="inferred from homology"/>
<comment type="similarity">
    <text evidence="7">Belongs to the ABC transporter superfamily. Spermidine/putrescine importer (TC 3.A.1.11.1) family.</text>
</comment>
<dbReference type="Pfam" id="PF00005">
    <property type="entry name" value="ABC_tran"/>
    <property type="match status" value="1"/>
</dbReference>
<evidence type="ECO:0000313" key="10">
    <source>
        <dbReference type="Proteomes" id="UP000030021"/>
    </source>
</evidence>
<evidence type="ECO:0000256" key="6">
    <source>
        <dbReference type="ARBA" id="ARBA00023136"/>
    </source>
</evidence>
<gene>
    <name evidence="7" type="primary">potA</name>
    <name evidence="9" type="ORF">rosmuc_02225</name>
</gene>
<keyword evidence="6 7" id="KW-0472">Membrane</keyword>
<keyword evidence="4 7" id="KW-0067">ATP-binding</keyword>
<comment type="function">
    <text evidence="7">Part of the ABC transporter complex PotABCD involved in spermidine/putrescine import. Responsible for energy coupling to the transport system.</text>
</comment>
<dbReference type="OrthoDB" id="9802264at2"/>
<comment type="subunit">
    <text evidence="7">The complex is composed of two ATP-binding proteins (PotA), two transmembrane proteins (PotB and PotC) and a solute-binding protein (PotD).</text>
</comment>
<dbReference type="eggNOG" id="COG3842">
    <property type="taxonomic scope" value="Bacteria"/>
</dbReference>
<dbReference type="HOGENOM" id="CLU_000604_1_1_5"/>
<dbReference type="RefSeq" id="WP_037274030.1">
    <property type="nucleotide sequence ID" value="NZ_KN293980.1"/>
</dbReference>
<dbReference type="GO" id="GO:0043190">
    <property type="term" value="C:ATP-binding cassette (ABC) transporter complex"/>
    <property type="evidence" value="ECO:0007669"/>
    <property type="project" value="InterPro"/>
</dbReference>
<reference evidence="9 10" key="1">
    <citation type="submission" date="2013-01" db="EMBL/GenBank/DDBJ databases">
        <authorList>
            <person name="Fiebig A."/>
            <person name="Goeker M."/>
            <person name="Klenk H.-P.P."/>
        </authorList>
    </citation>
    <scope>NUCLEOTIDE SEQUENCE [LARGE SCALE GENOMIC DNA]</scope>
    <source>
        <strain evidence="9 10">DSM 17069</strain>
    </source>
</reference>
<dbReference type="FunFam" id="3.40.50.300:FF:000133">
    <property type="entry name" value="Spermidine/putrescine import ATP-binding protein PotA"/>
    <property type="match status" value="1"/>
</dbReference>
<dbReference type="SUPFAM" id="SSF52540">
    <property type="entry name" value="P-loop containing nucleoside triphosphate hydrolases"/>
    <property type="match status" value="1"/>
</dbReference>
<evidence type="ECO:0000256" key="3">
    <source>
        <dbReference type="ARBA" id="ARBA00022741"/>
    </source>
</evidence>
<dbReference type="InterPro" id="IPR050093">
    <property type="entry name" value="ABC_SmlMolc_Importer"/>
</dbReference>
<dbReference type="Gene3D" id="3.40.50.300">
    <property type="entry name" value="P-loop containing nucleotide triphosphate hydrolases"/>
    <property type="match status" value="1"/>
</dbReference>
<keyword evidence="9" id="KW-0378">Hydrolase</keyword>
<dbReference type="GO" id="GO:0015847">
    <property type="term" value="P:putrescine transport"/>
    <property type="evidence" value="ECO:0007669"/>
    <property type="project" value="UniProtKB-ARBA"/>
</dbReference>
<sequence>MLDANAEAGIRMGASREQGTQNAQGHPAEADCVAEFVGATKRFGAVLAADRINLRIRRGEFLSFLGPSGCGKTTALRMLAGFENPSDGTVRLDGQDVSRVPAYARPVNMVFQHYALFPHMTVAQNIGYGLRQVRPKLAKLEIAARVEAALAKVRLEAFGARRTWQLSGGQQQRVALARAIINEPKLLLLDEPMAALDAKLRGEMQRELLDLQRSLGITFVLVTHDQEEALSMSDRICIMGAGRIVQVGTPQDLYDRPRNRYVADFVGKANILSGEVLSRQAGLARIALAGGAQVLVPETETDTRRHVDVAVRPETLRLAVPGEAAGEDAMLRARITHRTFLGDHTEYLVQVDGIGPLQVNVPRQAERALGGQRVGEEVHILWTAGTGLVLAAEE</sequence>
<keyword evidence="1 7" id="KW-0813">Transport</keyword>
<dbReference type="Pfam" id="PF08402">
    <property type="entry name" value="TOBE_2"/>
    <property type="match status" value="1"/>
</dbReference>
<evidence type="ECO:0000256" key="2">
    <source>
        <dbReference type="ARBA" id="ARBA00022475"/>
    </source>
</evidence>